<dbReference type="GeneID" id="92379908"/>
<accession>A0A1G4I4N7</accession>
<feature type="domain" description="UBA" evidence="2">
    <location>
        <begin position="141"/>
        <end position="182"/>
    </location>
</feature>
<feature type="region of interest" description="Disordered" evidence="1">
    <location>
        <begin position="198"/>
        <end position="223"/>
    </location>
</feature>
<feature type="region of interest" description="Disordered" evidence="1">
    <location>
        <begin position="79"/>
        <end position="140"/>
    </location>
</feature>
<reference evidence="4" key="1">
    <citation type="submission" date="2016-09" db="EMBL/GenBank/DDBJ databases">
        <authorList>
            <person name="Hebert L."/>
            <person name="Moumen B."/>
        </authorList>
    </citation>
    <scope>NUCLEOTIDE SEQUENCE [LARGE SCALE GENOMIC DNA]</scope>
    <source>
        <strain evidence="4">OVI</strain>
    </source>
</reference>
<evidence type="ECO:0000313" key="4">
    <source>
        <dbReference type="EMBL" id="SCU66696.1"/>
    </source>
</evidence>
<feature type="compositionally biased region" description="Low complexity" evidence="1">
    <location>
        <begin position="104"/>
        <end position="137"/>
    </location>
</feature>
<dbReference type="CDD" id="cd14281">
    <property type="entry name" value="UBA2_Rad23_like"/>
    <property type="match status" value="1"/>
</dbReference>
<dbReference type="PROSITE" id="PS50030">
    <property type="entry name" value="UBA"/>
    <property type="match status" value="1"/>
</dbReference>
<dbReference type="SMART" id="SM00213">
    <property type="entry name" value="UBQ"/>
    <property type="match status" value="1"/>
</dbReference>
<evidence type="ECO:0000259" key="3">
    <source>
        <dbReference type="PROSITE" id="PS50053"/>
    </source>
</evidence>
<keyword evidence="5" id="KW-1185">Reference proteome</keyword>
<dbReference type="PROSITE" id="PS50053">
    <property type="entry name" value="UBIQUITIN_2"/>
    <property type="match status" value="1"/>
</dbReference>
<dbReference type="GO" id="GO:0043161">
    <property type="term" value="P:proteasome-mediated ubiquitin-dependent protein catabolic process"/>
    <property type="evidence" value="ECO:0007669"/>
    <property type="project" value="InterPro"/>
</dbReference>
<dbReference type="GO" id="GO:0005654">
    <property type="term" value="C:nucleoplasm"/>
    <property type="evidence" value="ECO:0007669"/>
    <property type="project" value="TreeGrafter"/>
</dbReference>
<dbReference type="GO" id="GO:0006289">
    <property type="term" value="P:nucleotide-excision repair"/>
    <property type="evidence" value="ECO:0007669"/>
    <property type="project" value="InterPro"/>
</dbReference>
<dbReference type="Gene3D" id="1.10.10.540">
    <property type="entry name" value="XPC-binding domain"/>
    <property type="match status" value="1"/>
</dbReference>
<evidence type="ECO:0000259" key="2">
    <source>
        <dbReference type="PROSITE" id="PS50030"/>
    </source>
</evidence>
<dbReference type="Pfam" id="PF09280">
    <property type="entry name" value="XPC-binding"/>
    <property type="match status" value="1"/>
</dbReference>
<dbReference type="PANTHER" id="PTHR10621:SF0">
    <property type="entry name" value="UV EXCISION REPAIR PROTEIN RAD23"/>
    <property type="match status" value="1"/>
</dbReference>
<dbReference type="Gene3D" id="1.10.8.10">
    <property type="entry name" value="DNA helicase RuvA subunit, C-terminal domain"/>
    <property type="match status" value="2"/>
</dbReference>
<sequence length="356" mass="37808">MRIILKSVLGKKREHEVSPDTKVEDIKKFLESEYTPQSLRLCYNNRVLEDPMTMEQLGIGEDTVIVYVGKKQSVQQLASKSGGCASPSAPAEGPAKGELNENPGVAGASSVPVDVPAPSPSAQAPATTQQPSGPAPASLRSVDPALIDSIVAMGFNDREQVSLALRAAYMNADRAVEFLCTGIPPHVQQQLAEADLQASAMGRAAVPSAGTPPSDAGSGGTQSDLRRALSAIPHIDDFRSLLQNNPQAFSALAGQLLENFPQVGELAQQDPEEFARFMMAGSVPDNADQTLVTAGETEVDDAQPLGEEDRAAVNRLVLLGEGAWGEREATEAYRMCGRREDAAAHFLLFNFLGITD</sequence>
<dbReference type="InterPro" id="IPR015360">
    <property type="entry name" value="XPC-bd"/>
</dbReference>
<feature type="domain" description="Ubiquitin-like" evidence="3">
    <location>
        <begin position="1"/>
        <end position="74"/>
    </location>
</feature>
<organism evidence="4 5">
    <name type="scientific">Trypanosoma equiperdum</name>
    <dbReference type="NCBI Taxonomy" id="5694"/>
    <lineage>
        <taxon>Eukaryota</taxon>
        <taxon>Discoba</taxon>
        <taxon>Euglenozoa</taxon>
        <taxon>Kinetoplastea</taxon>
        <taxon>Metakinetoplastina</taxon>
        <taxon>Trypanosomatida</taxon>
        <taxon>Trypanosomatidae</taxon>
        <taxon>Trypanosoma</taxon>
    </lineage>
</organism>
<dbReference type="SUPFAM" id="SSF101238">
    <property type="entry name" value="XPC-binding domain"/>
    <property type="match status" value="1"/>
</dbReference>
<dbReference type="Pfam" id="PF00240">
    <property type="entry name" value="ubiquitin"/>
    <property type="match status" value="1"/>
</dbReference>
<dbReference type="GO" id="GO:0070628">
    <property type="term" value="F:proteasome binding"/>
    <property type="evidence" value="ECO:0007669"/>
    <property type="project" value="TreeGrafter"/>
</dbReference>
<dbReference type="RefSeq" id="XP_067078113.1">
    <property type="nucleotide sequence ID" value="XM_067222012.1"/>
</dbReference>
<dbReference type="SMART" id="SM00165">
    <property type="entry name" value="UBA"/>
    <property type="match status" value="1"/>
</dbReference>
<protein>
    <submittedName>
        <fullName evidence="4">UV excision repair RAD23 protein, putative</fullName>
    </submittedName>
</protein>
<dbReference type="InterPro" id="IPR036353">
    <property type="entry name" value="XPC-bd_sf"/>
</dbReference>
<gene>
    <name evidence="4" type="ORF">TEOVI_000596900</name>
</gene>
<dbReference type="CDD" id="cd14280">
    <property type="entry name" value="UBA1_Rad23_like"/>
    <property type="match status" value="1"/>
</dbReference>
<dbReference type="FunFam" id="1.10.8.10:FF:000207">
    <property type="entry name" value="UV excision repair RAD23 protein, putative"/>
    <property type="match status" value="1"/>
</dbReference>
<name>A0A1G4I4N7_TRYEQ</name>
<dbReference type="GO" id="GO:0043130">
    <property type="term" value="F:ubiquitin binding"/>
    <property type="evidence" value="ECO:0007669"/>
    <property type="project" value="TreeGrafter"/>
</dbReference>
<evidence type="ECO:0000313" key="5">
    <source>
        <dbReference type="Proteomes" id="UP000195570"/>
    </source>
</evidence>
<dbReference type="InterPro" id="IPR029071">
    <property type="entry name" value="Ubiquitin-like_domsf"/>
</dbReference>
<dbReference type="Pfam" id="PF00627">
    <property type="entry name" value="UBA"/>
    <property type="match status" value="1"/>
</dbReference>
<dbReference type="InterPro" id="IPR000626">
    <property type="entry name" value="Ubiquitin-like_dom"/>
</dbReference>
<dbReference type="InterPro" id="IPR009060">
    <property type="entry name" value="UBA-like_sf"/>
</dbReference>
<dbReference type="Gene3D" id="3.10.20.90">
    <property type="entry name" value="Phosphatidylinositol 3-kinase Catalytic Subunit, Chain A, domain 1"/>
    <property type="match status" value="1"/>
</dbReference>
<dbReference type="GO" id="GO:0005829">
    <property type="term" value="C:cytosol"/>
    <property type="evidence" value="ECO:0007669"/>
    <property type="project" value="TreeGrafter"/>
</dbReference>
<dbReference type="VEuPathDB" id="TriTrypDB:TEOVI_000596900"/>
<comment type="caution">
    <text evidence="4">The sequence shown here is derived from an EMBL/GenBank/DDBJ whole genome shotgun (WGS) entry which is preliminary data.</text>
</comment>
<dbReference type="EMBL" id="CZPT02000598">
    <property type="protein sequence ID" value="SCU66696.1"/>
    <property type="molecule type" value="Genomic_DNA"/>
</dbReference>
<dbReference type="GO" id="GO:0003684">
    <property type="term" value="F:damaged DNA binding"/>
    <property type="evidence" value="ECO:0007669"/>
    <property type="project" value="InterPro"/>
</dbReference>
<dbReference type="Proteomes" id="UP000195570">
    <property type="component" value="Unassembled WGS sequence"/>
</dbReference>
<dbReference type="InterPro" id="IPR015940">
    <property type="entry name" value="UBA"/>
</dbReference>
<dbReference type="GO" id="GO:0031593">
    <property type="term" value="F:polyubiquitin modification-dependent protein binding"/>
    <property type="evidence" value="ECO:0007669"/>
    <property type="project" value="TreeGrafter"/>
</dbReference>
<dbReference type="AlphaFoldDB" id="A0A1G4I4N7"/>
<dbReference type="SUPFAM" id="SSF46934">
    <property type="entry name" value="UBA-like"/>
    <property type="match status" value="1"/>
</dbReference>
<proteinExistence type="predicted"/>
<evidence type="ECO:0000256" key="1">
    <source>
        <dbReference type="SAM" id="MobiDB-lite"/>
    </source>
</evidence>
<dbReference type="SUPFAM" id="SSF54236">
    <property type="entry name" value="Ubiquitin-like"/>
    <property type="match status" value="1"/>
</dbReference>
<dbReference type="PANTHER" id="PTHR10621">
    <property type="entry name" value="UV EXCISION REPAIR PROTEIN RAD23"/>
    <property type="match status" value="1"/>
</dbReference>